<dbReference type="RefSeq" id="WP_379845663.1">
    <property type="nucleotide sequence ID" value="NZ_JBHSMA010000003.1"/>
</dbReference>
<evidence type="ECO:0000313" key="3">
    <source>
        <dbReference type="Proteomes" id="UP001596106"/>
    </source>
</evidence>
<accession>A0ABW0I9W3</accession>
<keyword evidence="1" id="KW-0812">Transmembrane</keyword>
<reference evidence="3" key="1">
    <citation type="journal article" date="2019" name="Int. J. Syst. Evol. Microbiol.">
        <title>The Global Catalogue of Microorganisms (GCM) 10K type strain sequencing project: providing services to taxonomists for standard genome sequencing and annotation.</title>
        <authorList>
            <consortium name="The Broad Institute Genomics Platform"/>
            <consortium name="The Broad Institute Genome Sequencing Center for Infectious Disease"/>
            <person name="Wu L."/>
            <person name="Ma J."/>
        </authorList>
    </citation>
    <scope>NUCLEOTIDE SEQUENCE [LARGE SCALE GENOMIC DNA]</scope>
    <source>
        <strain evidence="3">CCUG 55250</strain>
    </source>
</reference>
<protein>
    <submittedName>
        <fullName evidence="2">Uncharacterized protein</fullName>
    </submittedName>
</protein>
<keyword evidence="1" id="KW-1133">Transmembrane helix</keyword>
<keyword evidence="3" id="KW-1185">Reference proteome</keyword>
<comment type="caution">
    <text evidence="2">The sequence shown here is derived from an EMBL/GenBank/DDBJ whole genome shotgun (WGS) entry which is preliminary data.</text>
</comment>
<name>A0ABW0I9W3_9BACT</name>
<dbReference type="Proteomes" id="UP001596106">
    <property type="component" value="Unassembled WGS sequence"/>
</dbReference>
<evidence type="ECO:0000256" key="1">
    <source>
        <dbReference type="SAM" id="Phobius"/>
    </source>
</evidence>
<dbReference type="EMBL" id="JBHSMA010000003">
    <property type="protein sequence ID" value="MFC5410320.1"/>
    <property type="molecule type" value="Genomic_DNA"/>
</dbReference>
<organism evidence="2 3">
    <name type="scientific">Larkinella bovis</name>
    <dbReference type="NCBI Taxonomy" id="683041"/>
    <lineage>
        <taxon>Bacteria</taxon>
        <taxon>Pseudomonadati</taxon>
        <taxon>Bacteroidota</taxon>
        <taxon>Cytophagia</taxon>
        <taxon>Cytophagales</taxon>
        <taxon>Spirosomataceae</taxon>
        <taxon>Larkinella</taxon>
    </lineage>
</organism>
<evidence type="ECO:0000313" key="2">
    <source>
        <dbReference type="EMBL" id="MFC5410320.1"/>
    </source>
</evidence>
<sequence>MNETRNCTWWRIFLVGVLIAASILNVYLSHQPRQSVGKLELSTLNSLSEYDDY</sequence>
<keyword evidence="1" id="KW-0472">Membrane</keyword>
<proteinExistence type="predicted"/>
<feature type="transmembrane region" description="Helical" evidence="1">
    <location>
        <begin position="12"/>
        <end position="28"/>
    </location>
</feature>
<gene>
    <name evidence="2" type="ORF">ACFPMF_13420</name>
</gene>